<evidence type="ECO:0000313" key="2">
    <source>
        <dbReference type="Proteomes" id="UP000516173"/>
    </source>
</evidence>
<keyword evidence="2" id="KW-1185">Reference proteome</keyword>
<organism evidence="1 2">
    <name type="scientific">Nocardia wallacei</name>
    <dbReference type="NCBI Taxonomy" id="480035"/>
    <lineage>
        <taxon>Bacteria</taxon>
        <taxon>Bacillati</taxon>
        <taxon>Actinomycetota</taxon>
        <taxon>Actinomycetes</taxon>
        <taxon>Mycobacteriales</taxon>
        <taxon>Nocardiaceae</taxon>
        <taxon>Nocardia</taxon>
    </lineage>
</organism>
<dbReference type="KEGG" id="nwl:NWFMUON74_61330"/>
<dbReference type="RefSeq" id="WP_187685120.1">
    <property type="nucleotide sequence ID" value="NZ_AP023396.1"/>
</dbReference>
<dbReference type="GeneID" id="80350546"/>
<sequence>MSARKSIVACYTVSEIWRWVVIPANCPYVYVPFAVRSAAESAAAAFERDRPARLEDFVHFPVPEAMRAKLRLPVQPLPDLPPLPGYKDWRPTDKSSWDQYRSGAVNATAEVTIRVPGRLRTRRIFLVATPRAAITTPTA</sequence>
<reference evidence="1 2" key="1">
    <citation type="submission" date="2020-08" db="EMBL/GenBank/DDBJ databases">
        <title>Genome Sequencing of Nocardia wallacei strain FMUON74 and assembly.</title>
        <authorList>
            <person name="Toyokawa M."/>
            <person name="Uesaka K."/>
        </authorList>
    </citation>
    <scope>NUCLEOTIDE SEQUENCE [LARGE SCALE GENOMIC DNA]</scope>
    <source>
        <strain evidence="1 2">FMUON74</strain>
    </source>
</reference>
<dbReference type="Proteomes" id="UP000516173">
    <property type="component" value="Chromosome"/>
</dbReference>
<gene>
    <name evidence="1" type="ORF">NWFMUON74_61330</name>
</gene>
<evidence type="ECO:0000313" key="1">
    <source>
        <dbReference type="EMBL" id="BCK58361.1"/>
    </source>
</evidence>
<dbReference type="AlphaFoldDB" id="A0A7G1KTV5"/>
<name>A0A7G1KTV5_9NOCA</name>
<protein>
    <submittedName>
        <fullName evidence="1">Uncharacterized protein</fullName>
    </submittedName>
</protein>
<proteinExistence type="predicted"/>
<accession>A0A7G1KTV5</accession>
<dbReference type="EMBL" id="AP023396">
    <property type="protein sequence ID" value="BCK58361.1"/>
    <property type="molecule type" value="Genomic_DNA"/>
</dbReference>